<accession>A0A495Y2H2</accession>
<dbReference type="AlphaFoldDB" id="A0A495Y2H2"/>
<feature type="region of interest" description="Disordered" evidence="1">
    <location>
        <begin position="1"/>
        <end position="21"/>
    </location>
</feature>
<dbReference type="RefSeq" id="WP_211333410.1">
    <property type="nucleotide sequence ID" value="NZ_RBXT01000001.1"/>
</dbReference>
<dbReference type="InterPro" id="IPR023210">
    <property type="entry name" value="NADP_OxRdtase_dom"/>
</dbReference>
<organism evidence="3 4">
    <name type="scientific">Terracoccus luteus</name>
    <dbReference type="NCBI Taxonomy" id="53356"/>
    <lineage>
        <taxon>Bacteria</taxon>
        <taxon>Bacillati</taxon>
        <taxon>Actinomycetota</taxon>
        <taxon>Actinomycetes</taxon>
        <taxon>Micrococcales</taxon>
        <taxon>Intrasporangiaceae</taxon>
        <taxon>Terracoccus</taxon>
    </lineage>
</organism>
<dbReference type="Gene3D" id="3.20.20.100">
    <property type="entry name" value="NADP-dependent oxidoreductase domain"/>
    <property type="match status" value="1"/>
</dbReference>
<evidence type="ECO:0000259" key="2">
    <source>
        <dbReference type="Pfam" id="PF00248"/>
    </source>
</evidence>
<evidence type="ECO:0000313" key="4">
    <source>
        <dbReference type="Proteomes" id="UP000278440"/>
    </source>
</evidence>
<protein>
    <submittedName>
        <fullName evidence="3">Aryl-alcohol dehydrogenase-like predicted oxidoreductase</fullName>
    </submittedName>
</protein>
<feature type="compositionally biased region" description="Low complexity" evidence="1">
    <location>
        <begin position="10"/>
        <end position="21"/>
    </location>
</feature>
<feature type="region of interest" description="Disordered" evidence="1">
    <location>
        <begin position="249"/>
        <end position="271"/>
    </location>
</feature>
<evidence type="ECO:0000256" key="1">
    <source>
        <dbReference type="SAM" id="MobiDB-lite"/>
    </source>
</evidence>
<dbReference type="PANTHER" id="PTHR43312">
    <property type="entry name" value="D-THREO-ALDOSE 1-DEHYDROGENASE"/>
    <property type="match status" value="1"/>
</dbReference>
<dbReference type="Proteomes" id="UP000278440">
    <property type="component" value="Unassembled WGS sequence"/>
</dbReference>
<dbReference type="Pfam" id="PF00248">
    <property type="entry name" value="Aldo_ket_red"/>
    <property type="match status" value="1"/>
</dbReference>
<dbReference type="SUPFAM" id="SSF51430">
    <property type="entry name" value="NAD(P)-linked oxidoreductase"/>
    <property type="match status" value="1"/>
</dbReference>
<dbReference type="InterPro" id="IPR053135">
    <property type="entry name" value="AKR2_Oxidoreductase"/>
</dbReference>
<dbReference type="PANTHER" id="PTHR43312:SF1">
    <property type="entry name" value="NADP-DEPENDENT OXIDOREDUCTASE DOMAIN-CONTAINING PROTEIN"/>
    <property type="match status" value="1"/>
</dbReference>
<reference evidence="3 4" key="1">
    <citation type="submission" date="2018-10" db="EMBL/GenBank/DDBJ databases">
        <title>Sequencing the genomes of 1000 actinobacteria strains.</title>
        <authorList>
            <person name="Klenk H.-P."/>
        </authorList>
    </citation>
    <scope>NUCLEOTIDE SEQUENCE [LARGE SCALE GENOMIC DNA]</scope>
    <source>
        <strain evidence="3 4">DSM 44267</strain>
    </source>
</reference>
<sequence>MTRRPPPAPTTVSVTAASSGTSPGVDRLGLGLAALGRPVYITAGRDADLGSHRSIDDLAARTAEVLDAAYDAGIRYVDCARSYGLSERFLASWLRDRPEVDDVTVASKWGYRYVGGWRADADVHEVKDHSAAALDTQLAETRAELGDRLAVYQVHSLTPESPALTDAGVHRRLGALRDAEVRVGFSTSGPRQADVVREALAIEVDGVRLFDVVQSTWNLLEPSVGPALQEAADAGVRVVVKEGVANGRLAPADAAPDDEVDDESAHTADEPARAAQWVADDLGVPLDRLALAAVLAQPWAGTVLSGAVTPDQLRSNVGAAGLVLPAGAVDGLLAGAEPAERYWQRRAARAWA</sequence>
<dbReference type="InterPro" id="IPR036812">
    <property type="entry name" value="NAD(P)_OxRdtase_dom_sf"/>
</dbReference>
<proteinExistence type="predicted"/>
<comment type="caution">
    <text evidence="3">The sequence shown here is derived from an EMBL/GenBank/DDBJ whole genome shotgun (WGS) entry which is preliminary data.</text>
</comment>
<feature type="domain" description="NADP-dependent oxidoreductase" evidence="2">
    <location>
        <begin position="62"/>
        <end position="326"/>
    </location>
</feature>
<evidence type="ECO:0000313" key="3">
    <source>
        <dbReference type="EMBL" id="RKT79919.1"/>
    </source>
</evidence>
<name>A0A495Y2H2_9MICO</name>
<keyword evidence="4" id="KW-1185">Reference proteome</keyword>
<dbReference type="EMBL" id="RBXT01000001">
    <property type="protein sequence ID" value="RKT79919.1"/>
    <property type="molecule type" value="Genomic_DNA"/>
</dbReference>
<gene>
    <name evidence="3" type="ORF">DFJ68_3397</name>
</gene>